<protein>
    <submittedName>
        <fullName evidence="1">Non-receptor serine/threonine protein kinase</fullName>
    </submittedName>
</protein>
<keyword evidence="1" id="KW-0418">Kinase</keyword>
<accession>A0AAV3RTE6</accession>
<evidence type="ECO:0000313" key="1">
    <source>
        <dbReference type="EMBL" id="GAA0183694.1"/>
    </source>
</evidence>
<comment type="caution">
    <text evidence="1">The sequence shown here is derived from an EMBL/GenBank/DDBJ whole genome shotgun (WGS) entry which is preliminary data.</text>
</comment>
<dbReference type="InterPro" id="IPR051177">
    <property type="entry name" value="CIK-Related_Protein"/>
</dbReference>
<name>A0AAV3RTE6_LITER</name>
<dbReference type="PANTHER" id="PTHR12984:SF3">
    <property type="entry name" value="N-TERMINAL KINASE-LIKE PROTEIN"/>
    <property type="match status" value="1"/>
</dbReference>
<proteinExistence type="predicted"/>
<dbReference type="GO" id="GO:0004674">
    <property type="term" value="F:protein serine/threonine kinase activity"/>
    <property type="evidence" value="ECO:0007669"/>
    <property type="project" value="UniProtKB-KW"/>
</dbReference>
<keyword evidence="2" id="KW-1185">Reference proteome</keyword>
<keyword evidence="1" id="KW-0808">Transferase</keyword>
<keyword evidence="1" id="KW-0723">Serine/threonine-protein kinase</keyword>
<sequence length="142" mass="15967">MSPVALFCTHSKITIYVVTEAVMPLSKKIKELGLVGSQMNEYYAWGLHRIAKAVSFLNNDCTLVHVNVYLASIVVMQTLEWKLYAFNVLSEFDAGASLGQCYNMNDLLVHNANQWGWLNLTGRQLEGLHLGLLTHGFRLSHL</sequence>
<dbReference type="EMBL" id="BAABME010029465">
    <property type="protein sequence ID" value="GAA0183694.1"/>
    <property type="molecule type" value="Genomic_DNA"/>
</dbReference>
<dbReference type="AlphaFoldDB" id="A0AAV3RTE6"/>
<reference evidence="1 2" key="1">
    <citation type="submission" date="2024-01" db="EMBL/GenBank/DDBJ databases">
        <title>The complete chloroplast genome sequence of Lithospermum erythrorhizon: insights into the phylogenetic relationship among Boraginaceae species and the maternal lineages of purple gromwells.</title>
        <authorList>
            <person name="Okada T."/>
            <person name="Watanabe K."/>
        </authorList>
    </citation>
    <scope>NUCLEOTIDE SEQUENCE [LARGE SCALE GENOMIC DNA]</scope>
</reference>
<organism evidence="1 2">
    <name type="scientific">Lithospermum erythrorhizon</name>
    <name type="common">Purple gromwell</name>
    <name type="synonym">Lithospermum officinale var. erythrorhizon</name>
    <dbReference type="NCBI Taxonomy" id="34254"/>
    <lineage>
        <taxon>Eukaryota</taxon>
        <taxon>Viridiplantae</taxon>
        <taxon>Streptophyta</taxon>
        <taxon>Embryophyta</taxon>
        <taxon>Tracheophyta</taxon>
        <taxon>Spermatophyta</taxon>
        <taxon>Magnoliopsida</taxon>
        <taxon>eudicotyledons</taxon>
        <taxon>Gunneridae</taxon>
        <taxon>Pentapetalae</taxon>
        <taxon>asterids</taxon>
        <taxon>lamiids</taxon>
        <taxon>Boraginales</taxon>
        <taxon>Boraginaceae</taxon>
        <taxon>Boraginoideae</taxon>
        <taxon>Lithospermeae</taxon>
        <taxon>Lithospermum</taxon>
    </lineage>
</organism>
<gene>
    <name evidence="1" type="ORF">LIER_42448</name>
</gene>
<dbReference type="Proteomes" id="UP001454036">
    <property type="component" value="Unassembled WGS sequence"/>
</dbReference>
<dbReference type="Gene3D" id="1.10.510.10">
    <property type="entry name" value="Transferase(Phosphotransferase) domain 1"/>
    <property type="match status" value="1"/>
</dbReference>
<dbReference type="PANTHER" id="PTHR12984">
    <property type="entry name" value="SCY1-RELATED S/T PROTEIN KINASE-LIKE"/>
    <property type="match status" value="1"/>
</dbReference>
<evidence type="ECO:0000313" key="2">
    <source>
        <dbReference type="Proteomes" id="UP001454036"/>
    </source>
</evidence>